<feature type="region of interest" description="Disordered" evidence="4">
    <location>
        <begin position="598"/>
        <end position="656"/>
    </location>
</feature>
<dbReference type="GO" id="GO:0046872">
    <property type="term" value="F:metal ion binding"/>
    <property type="evidence" value="ECO:0007669"/>
    <property type="project" value="UniProtKB-KW"/>
</dbReference>
<dbReference type="GO" id="GO:1990817">
    <property type="term" value="F:poly(A) RNA polymerase activity"/>
    <property type="evidence" value="ECO:0007669"/>
    <property type="project" value="TreeGrafter"/>
</dbReference>
<keyword evidence="2" id="KW-0479">Metal-binding</keyword>
<organism evidence="6 7">
    <name type="scientific">Mesorhabditis belari</name>
    <dbReference type="NCBI Taxonomy" id="2138241"/>
    <lineage>
        <taxon>Eukaryota</taxon>
        <taxon>Metazoa</taxon>
        <taxon>Ecdysozoa</taxon>
        <taxon>Nematoda</taxon>
        <taxon>Chromadorea</taxon>
        <taxon>Rhabditida</taxon>
        <taxon>Rhabditina</taxon>
        <taxon>Rhabditomorpha</taxon>
        <taxon>Rhabditoidea</taxon>
        <taxon>Rhabditidae</taxon>
        <taxon>Mesorhabditinae</taxon>
        <taxon>Mesorhabditis</taxon>
    </lineage>
</organism>
<dbReference type="PANTHER" id="PTHR12271:SF117">
    <property type="entry name" value="PAP-ASSOCIATED DOMAIN-CONTAINING PROTEIN"/>
    <property type="match status" value="1"/>
</dbReference>
<evidence type="ECO:0000259" key="5">
    <source>
        <dbReference type="Pfam" id="PF03828"/>
    </source>
</evidence>
<feature type="region of interest" description="Disordered" evidence="4">
    <location>
        <begin position="680"/>
        <end position="725"/>
    </location>
</feature>
<dbReference type="WBParaSite" id="MBELARI_LOCUS11886">
    <property type="protein sequence ID" value="MBELARI_LOCUS11886"/>
    <property type="gene ID" value="MBELARI_LOCUS11886"/>
</dbReference>
<dbReference type="AlphaFoldDB" id="A0AAF3ED46"/>
<protein>
    <submittedName>
        <fullName evidence="7">PAP-associated domain-containing protein</fullName>
    </submittedName>
</protein>
<evidence type="ECO:0000256" key="4">
    <source>
        <dbReference type="SAM" id="MobiDB-lite"/>
    </source>
</evidence>
<keyword evidence="6" id="KW-1185">Reference proteome</keyword>
<feature type="domain" description="PAP-associated" evidence="5">
    <location>
        <begin position="425"/>
        <end position="473"/>
    </location>
</feature>
<evidence type="ECO:0000256" key="3">
    <source>
        <dbReference type="ARBA" id="ARBA00022842"/>
    </source>
</evidence>
<evidence type="ECO:0000313" key="7">
    <source>
        <dbReference type="WBParaSite" id="MBELARI_LOCUS11886"/>
    </source>
</evidence>
<dbReference type="GO" id="GO:0031123">
    <property type="term" value="P:RNA 3'-end processing"/>
    <property type="evidence" value="ECO:0007669"/>
    <property type="project" value="TreeGrafter"/>
</dbReference>
<name>A0AAF3ED46_9BILA</name>
<feature type="region of interest" description="Disordered" evidence="4">
    <location>
        <begin position="529"/>
        <end position="584"/>
    </location>
</feature>
<dbReference type="PANTHER" id="PTHR12271">
    <property type="entry name" value="POLY A POLYMERASE CID PAP -RELATED"/>
    <property type="match status" value="1"/>
</dbReference>
<evidence type="ECO:0000256" key="2">
    <source>
        <dbReference type="ARBA" id="ARBA00022723"/>
    </source>
</evidence>
<evidence type="ECO:0000256" key="1">
    <source>
        <dbReference type="ARBA" id="ARBA00022679"/>
    </source>
</evidence>
<reference evidence="7" key="1">
    <citation type="submission" date="2024-02" db="UniProtKB">
        <authorList>
            <consortium name="WormBaseParasite"/>
        </authorList>
    </citation>
    <scope>IDENTIFICATION</scope>
</reference>
<feature type="compositionally biased region" description="Polar residues" evidence="4">
    <location>
        <begin position="701"/>
        <end position="716"/>
    </location>
</feature>
<keyword evidence="1" id="KW-0808">Transferase</keyword>
<dbReference type="SUPFAM" id="SSF81631">
    <property type="entry name" value="PAP/OAS1 substrate-binding domain"/>
    <property type="match status" value="1"/>
</dbReference>
<proteinExistence type="predicted"/>
<feature type="compositionally biased region" description="Low complexity" evidence="4">
    <location>
        <begin position="644"/>
        <end position="656"/>
    </location>
</feature>
<dbReference type="Gene3D" id="1.10.1410.10">
    <property type="match status" value="1"/>
</dbReference>
<sequence length="737" mass="84734">MTEKEEPNQHSKGRKYTKLVNVNKRNPWESDDEIDDCKPKVAQLHLLETPENGYFRPHSSFWEELGRSKAQENDEGTEGMVVLHYPEDDDDLENEEENPPRESTKFHQRLGVYTYKAQAKKLKQNMFLERKKHKSLYKRFVKDIVQYYDDYKQDHKTLEQKDEAMLAVQKEMEFVFPLNSVRIFPIGPTADGCGAKTSGLDATIVLDEKFPDEWDDRPIRRNVDQTREYQLECLERMNRHLSGPNRHNSSLKVIDFIQSDPESAESDIVLGPVLPFLRIAYYMGRTPLIKSKSRPGENVKKPELPAVYINVFINDIASIYNAHLIYNYTKLDKRFPQITLAIKGWAANNLASKQGPQLLTSPTICLLVIHYLQSGIEPPVLPNLHYLHPKQFGEHATLWESDLRAPGKARIPEWRNNGTPIHEQLVGFFHYYANFDFRHKAISIQKAKILNKNEIPDPYNSQMIIEDPFKLDNLTRVVSGHIYRKIVTALCAAALAMTQRPVMNKLLAEDPNSRPSLRGREMSHIRIKHHQTCQCRLSDEDDNTLEIGPNGESIPAPPTPPRPNKNKRRREREFSERQDEEGVYNSMMMSRQIQPAPPPLLQHQHQSGRSAYGARRQLAQHPPAHFPTRDGLLGTKPPERRHFQQQGSSSMGFSSPSYYGTPQGGYNAYNTSASGYYQEAPTNIRSMHPPPQPPSFHRYQSHNVPYSSQPYRSSANNPPPQLDPSLAEFYSAYSYKS</sequence>
<accession>A0AAF3ED46</accession>
<dbReference type="Pfam" id="PF03828">
    <property type="entry name" value="PAP_assoc"/>
    <property type="match status" value="1"/>
</dbReference>
<dbReference type="InterPro" id="IPR002058">
    <property type="entry name" value="PAP_assoc"/>
</dbReference>
<dbReference type="Proteomes" id="UP000887575">
    <property type="component" value="Unassembled WGS sequence"/>
</dbReference>
<keyword evidence="3" id="KW-0460">Magnesium</keyword>
<evidence type="ECO:0000313" key="6">
    <source>
        <dbReference type="Proteomes" id="UP000887575"/>
    </source>
</evidence>